<accession>A0ABD1E0W7</accession>
<keyword evidence="6" id="KW-0560">Oxidoreductase</keyword>
<feature type="binding site" evidence="7">
    <location>
        <position position="229"/>
    </location>
    <ligand>
        <name>D-dopa</name>
        <dbReference type="ChEBI" id="CHEBI:149689"/>
    </ligand>
</feature>
<evidence type="ECO:0000256" key="7">
    <source>
        <dbReference type="PIRSR" id="PIRSR000189-1"/>
    </source>
</evidence>
<dbReference type="AlphaFoldDB" id="A0ABD1E0W7"/>
<reference evidence="9 10" key="1">
    <citation type="submission" date="2024-05" db="EMBL/GenBank/DDBJ databases">
        <title>Genetic variation in Jamaican populations of the coffee berry borer (Hypothenemus hampei).</title>
        <authorList>
            <person name="Errbii M."/>
            <person name="Myrie A."/>
        </authorList>
    </citation>
    <scope>NUCLEOTIDE SEQUENCE [LARGE SCALE GENOMIC DNA]</scope>
    <source>
        <strain evidence="9">JA-Hopewell-2020-01-JO</strain>
        <tissue evidence="9">Whole body</tissue>
    </source>
</reference>
<comment type="cofactor">
    <cofactor evidence="1 7">
        <name>FAD</name>
        <dbReference type="ChEBI" id="CHEBI:57692"/>
    </cofactor>
</comment>
<dbReference type="InterPro" id="IPR023209">
    <property type="entry name" value="DAO"/>
</dbReference>
<evidence type="ECO:0000256" key="3">
    <source>
        <dbReference type="ARBA" id="ARBA00006730"/>
    </source>
</evidence>
<dbReference type="GO" id="GO:0003884">
    <property type="term" value="F:D-amino-acid oxidase activity"/>
    <property type="evidence" value="ECO:0007669"/>
    <property type="project" value="UniProtKB-ARBA"/>
</dbReference>
<evidence type="ECO:0000256" key="4">
    <source>
        <dbReference type="ARBA" id="ARBA00022630"/>
    </source>
</evidence>
<comment type="caution">
    <text evidence="9">The sequence shown here is derived from an EMBL/GenBank/DDBJ whole genome shotgun (WGS) entry which is preliminary data.</text>
</comment>
<dbReference type="EMBL" id="JBDJPC010000014">
    <property type="protein sequence ID" value="KAL1488313.1"/>
    <property type="molecule type" value="Genomic_DNA"/>
</dbReference>
<protein>
    <recommendedName>
        <fullName evidence="8">FAD dependent oxidoreductase domain-containing protein</fullName>
    </recommendedName>
</protein>
<dbReference type="PANTHER" id="PTHR11530">
    <property type="entry name" value="D-AMINO ACID OXIDASE"/>
    <property type="match status" value="1"/>
</dbReference>
<evidence type="ECO:0000256" key="6">
    <source>
        <dbReference type="ARBA" id="ARBA00023002"/>
    </source>
</evidence>
<evidence type="ECO:0000259" key="8">
    <source>
        <dbReference type="Pfam" id="PF01266"/>
    </source>
</evidence>
<evidence type="ECO:0000313" key="9">
    <source>
        <dbReference type="EMBL" id="KAL1488313.1"/>
    </source>
</evidence>
<gene>
    <name evidence="9" type="ORF">ABEB36_014792</name>
</gene>
<feature type="binding site" evidence="7">
    <location>
        <position position="309"/>
    </location>
    <ligand>
        <name>D-dopa</name>
        <dbReference type="ChEBI" id="CHEBI:149689"/>
    </ligand>
</feature>
<evidence type="ECO:0000313" key="10">
    <source>
        <dbReference type="Proteomes" id="UP001566132"/>
    </source>
</evidence>
<dbReference type="Proteomes" id="UP001566132">
    <property type="component" value="Unassembled WGS sequence"/>
</dbReference>
<comment type="subcellular location">
    <subcellularLocation>
        <location evidence="2">Peroxisome matrix</location>
    </subcellularLocation>
</comment>
<feature type="binding site" evidence="7">
    <location>
        <begin position="47"/>
        <end position="49"/>
    </location>
    <ligand>
        <name>FAD</name>
        <dbReference type="ChEBI" id="CHEBI:57692"/>
    </ligand>
</feature>
<dbReference type="PROSITE" id="PS00677">
    <property type="entry name" value="DAO"/>
    <property type="match status" value="1"/>
</dbReference>
<dbReference type="Gene3D" id="3.30.9.10">
    <property type="entry name" value="D-Amino Acid Oxidase, subunit A, domain 2"/>
    <property type="match status" value="1"/>
</dbReference>
<feature type="binding site" evidence="7">
    <location>
        <begin position="308"/>
        <end position="313"/>
    </location>
    <ligand>
        <name>FAD</name>
        <dbReference type="ChEBI" id="CHEBI:57692"/>
    </ligand>
</feature>
<keyword evidence="4" id="KW-0285">Flavoprotein</keyword>
<dbReference type="Gene3D" id="3.40.50.720">
    <property type="entry name" value="NAD(P)-binding Rossmann-like Domain"/>
    <property type="match status" value="1"/>
</dbReference>
<keyword evidence="10" id="KW-1185">Reference proteome</keyword>
<evidence type="ECO:0000256" key="5">
    <source>
        <dbReference type="ARBA" id="ARBA00022827"/>
    </source>
</evidence>
<sequence length="337" mass="37840">MFTVAVVGSGAIGLTTAIELLEKLGNFIKVTIVADKFSPNTTSDIAAGLWEPYLLAENSEEDILRWGGETYQYLIKLFKQGRANEAGICLQPIVNLFTKKEYSVPKWVRVTLGFNELSQCDLESFSKQYGRTFTAGFMFVGFTWEAAIFLPYLQRQFLEMNGTIIERHIEKLNELKEFDAIVNCTGFGARILCSDEAVLPIRGQITRVQAPWQYFTYLVQCDEEEDSCYIIPNRDFVILGGTKQRSFNTHINPEDDEKIMRNATKLIPAIASSKTVKRFVGLRPSRIRVRLEVDISDGLKIVHNYGHGGAGITLSIGCAKETTNLVAKILNIQTSKL</sequence>
<comment type="similarity">
    <text evidence="3">Belongs to the DAMOX/DASOX family.</text>
</comment>
<feature type="binding site" evidence="7">
    <location>
        <position position="185"/>
    </location>
    <ligand>
        <name>FAD</name>
        <dbReference type="ChEBI" id="CHEBI:57692"/>
    </ligand>
</feature>
<dbReference type="SUPFAM" id="SSF51971">
    <property type="entry name" value="Nucleotide-binding domain"/>
    <property type="match status" value="1"/>
</dbReference>
<dbReference type="InterPro" id="IPR006076">
    <property type="entry name" value="FAD-dep_OxRdtase"/>
</dbReference>
<dbReference type="SUPFAM" id="SSF54373">
    <property type="entry name" value="FAD-linked reductases, C-terminal domain"/>
    <property type="match status" value="1"/>
</dbReference>
<evidence type="ECO:0000256" key="2">
    <source>
        <dbReference type="ARBA" id="ARBA00004253"/>
    </source>
</evidence>
<keyword evidence="5 7" id="KW-0274">FAD</keyword>
<evidence type="ECO:0000256" key="1">
    <source>
        <dbReference type="ARBA" id="ARBA00001974"/>
    </source>
</evidence>
<proteinExistence type="inferred from homology"/>
<feature type="binding site" evidence="7">
    <location>
        <position position="283"/>
    </location>
    <ligand>
        <name>D-serine</name>
        <dbReference type="ChEBI" id="CHEBI:35247"/>
    </ligand>
</feature>
<feature type="binding site" evidence="7">
    <location>
        <begin position="42"/>
        <end position="43"/>
    </location>
    <ligand>
        <name>FAD</name>
        <dbReference type="ChEBI" id="CHEBI:57692"/>
    </ligand>
</feature>
<dbReference type="PIRSF" id="PIRSF000189">
    <property type="entry name" value="D-aa_oxidase"/>
    <property type="match status" value="1"/>
</dbReference>
<name>A0ABD1E0W7_HYPHA</name>
<dbReference type="InterPro" id="IPR006181">
    <property type="entry name" value="D-amino_acid_oxidase_CS"/>
</dbReference>
<dbReference type="PANTHER" id="PTHR11530:SF11">
    <property type="entry name" value="D-ASPARTATE OXIDASE"/>
    <property type="match status" value="1"/>
</dbReference>
<dbReference type="Pfam" id="PF01266">
    <property type="entry name" value="DAO"/>
    <property type="match status" value="1"/>
</dbReference>
<dbReference type="GO" id="GO:0005782">
    <property type="term" value="C:peroxisomal matrix"/>
    <property type="evidence" value="ECO:0007669"/>
    <property type="project" value="UniProtKB-SubCell"/>
</dbReference>
<organism evidence="9 10">
    <name type="scientific">Hypothenemus hampei</name>
    <name type="common">Coffee berry borer</name>
    <dbReference type="NCBI Taxonomy" id="57062"/>
    <lineage>
        <taxon>Eukaryota</taxon>
        <taxon>Metazoa</taxon>
        <taxon>Ecdysozoa</taxon>
        <taxon>Arthropoda</taxon>
        <taxon>Hexapoda</taxon>
        <taxon>Insecta</taxon>
        <taxon>Pterygota</taxon>
        <taxon>Neoptera</taxon>
        <taxon>Endopterygota</taxon>
        <taxon>Coleoptera</taxon>
        <taxon>Polyphaga</taxon>
        <taxon>Cucujiformia</taxon>
        <taxon>Curculionidae</taxon>
        <taxon>Scolytinae</taxon>
        <taxon>Hypothenemus</taxon>
    </lineage>
</organism>
<feature type="domain" description="FAD dependent oxidoreductase" evidence="8">
    <location>
        <begin position="4"/>
        <end position="325"/>
    </location>
</feature>